<comment type="similarity">
    <text evidence="2 8">Belongs to the bacterial ribosomal protein bS20 family.</text>
</comment>
<evidence type="ECO:0000256" key="9">
    <source>
        <dbReference type="SAM" id="MobiDB-lite"/>
    </source>
</evidence>
<name>A0A395LXL9_9BACT</name>
<keyword evidence="3 8" id="KW-0699">rRNA-binding</keyword>
<dbReference type="NCBIfam" id="TIGR00029">
    <property type="entry name" value="S20"/>
    <property type="match status" value="1"/>
</dbReference>
<dbReference type="InterPro" id="IPR036510">
    <property type="entry name" value="Ribosomal_bS20_sf"/>
</dbReference>
<dbReference type="GO" id="GO:0015935">
    <property type="term" value="C:small ribosomal subunit"/>
    <property type="evidence" value="ECO:0007669"/>
    <property type="project" value="TreeGrafter"/>
</dbReference>
<dbReference type="FunFam" id="1.20.58.110:FF:000001">
    <property type="entry name" value="30S ribosomal protein S20"/>
    <property type="match status" value="1"/>
</dbReference>
<evidence type="ECO:0000256" key="2">
    <source>
        <dbReference type="ARBA" id="ARBA00007634"/>
    </source>
</evidence>
<accession>A0A395LXL9</accession>
<protein>
    <recommendedName>
        <fullName evidence="7 8">Small ribosomal subunit protein bS20</fullName>
    </recommendedName>
</protein>
<dbReference type="HAMAP" id="MF_00500">
    <property type="entry name" value="Ribosomal_bS20"/>
    <property type="match status" value="1"/>
</dbReference>
<dbReference type="Pfam" id="PF01649">
    <property type="entry name" value="Ribosomal_S20p"/>
    <property type="match status" value="1"/>
</dbReference>
<evidence type="ECO:0000256" key="8">
    <source>
        <dbReference type="HAMAP-Rule" id="MF_00500"/>
    </source>
</evidence>
<evidence type="ECO:0000313" key="11">
    <source>
        <dbReference type="Proteomes" id="UP000266389"/>
    </source>
</evidence>
<dbReference type="GO" id="GO:0006412">
    <property type="term" value="P:translation"/>
    <property type="evidence" value="ECO:0007669"/>
    <property type="project" value="UniProtKB-UniRule"/>
</dbReference>
<dbReference type="AlphaFoldDB" id="A0A395LXL9"/>
<dbReference type="PANTHER" id="PTHR33398">
    <property type="entry name" value="30S RIBOSOMAL PROTEIN S20"/>
    <property type="match status" value="1"/>
</dbReference>
<dbReference type="SUPFAM" id="SSF46992">
    <property type="entry name" value="Ribosomal protein S20"/>
    <property type="match status" value="1"/>
</dbReference>
<evidence type="ECO:0000256" key="6">
    <source>
        <dbReference type="ARBA" id="ARBA00023274"/>
    </source>
</evidence>
<dbReference type="EMBL" id="PHFL01000067">
    <property type="protein sequence ID" value="RFM23320.1"/>
    <property type="molecule type" value="Genomic_DNA"/>
</dbReference>
<evidence type="ECO:0000313" key="10">
    <source>
        <dbReference type="EMBL" id="RFM23320.1"/>
    </source>
</evidence>
<proteinExistence type="inferred from homology"/>
<keyword evidence="4 8" id="KW-0694">RNA-binding</keyword>
<evidence type="ECO:0000256" key="1">
    <source>
        <dbReference type="ARBA" id="ARBA00003134"/>
    </source>
</evidence>
<dbReference type="InterPro" id="IPR002583">
    <property type="entry name" value="Ribosomal_bS20"/>
</dbReference>
<dbReference type="Proteomes" id="UP000266389">
    <property type="component" value="Unassembled WGS sequence"/>
</dbReference>
<sequence>MPQHKSAEKRVRQSKRRNAYNRAQKSEAKRLIKTVQRLVASNAPKEEIEKALRAVSQKLDRMATKGIIHKNKAARKKSALTKLVKRHLEPTSVTA</sequence>
<dbReference type="PANTHER" id="PTHR33398:SF1">
    <property type="entry name" value="SMALL RIBOSOMAL SUBUNIT PROTEIN BS20C"/>
    <property type="match status" value="1"/>
</dbReference>
<dbReference type="Gene3D" id="1.20.58.110">
    <property type="entry name" value="Ribosomal protein S20"/>
    <property type="match status" value="1"/>
</dbReference>
<keyword evidence="6 8" id="KW-0687">Ribonucleoprotein</keyword>
<gene>
    <name evidence="8 10" type="primary">rpsT</name>
    <name evidence="10" type="ORF">D0433_11675</name>
</gene>
<organism evidence="10 11">
    <name type="scientific">Candidatus Thermochlorobacter aerophilus</name>
    <dbReference type="NCBI Taxonomy" id="1868324"/>
    <lineage>
        <taxon>Bacteria</taxon>
        <taxon>Pseudomonadati</taxon>
        <taxon>Chlorobiota</taxon>
        <taxon>Chlorobiia</taxon>
        <taxon>Chlorobiales</taxon>
        <taxon>Candidatus Thermochlorobacteriaceae</taxon>
        <taxon>Candidatus Thermochlorobacter</taxon>
    </lineage>
</organism>
<evidence type="ECO:0000256" key="4">
    <source>
        <dbReference type="ARBA" id="ARBA00022884"/>
    </source>
</evidence>
<feature type="compositionally biased region" description="Basic and acidic residues" evidence="9">
    <location>
        <begin position="1"/>
        <end position="11"/>
    </location>
</feature>
<dbReference type="GO" id="GO:0070181">
    <property type="term" value="F:small ribosomal subunit rRNA binding"/>
    <property type="evidence" value="ECO:0007669"/>
    <property type="project" value="TreeGrafter"/>
</dbReference>
<feature type="region of interest" description="Disordered" evidence="9">
    <location>
        <begin position="1"/>
        <end position="28"/>
    </location>
</feature>
<keyword evidence="5 8" id="KW-0689">Ribosomal protein</keyword>
<reference evidence="10 11" key="1">
    <citation type="journal article" date="2011" name="ISME J.">
        <title>Community ecology of hot spring cyanobacterial mats: predominant populations and their functional potential.</title>
        <authorList>
            <person name="Klatt C.G."/>
            <person name="Wood J.M."/>
            <person name="Rusch D.B."/>
            <person name="Bateson M.M."/>
            <person name="Hamamura N."/>
            <person name="Heidelberg J.F."/>
            <person name="Grossman A.R."/>
            <person name="Bhaya D."/>
            <person name="Cohan F.M."/>
            <person name="Kuhl M."/>
            <person name="Bryant D.A."/>
            <person name="Ward D.M."/>
        </authorList>
    </citation>
    <scope>NUCLEOTIDE SEQUENCE [LARGE SCALE GENOMIC DNA]</scope>
    <source>
        <strain evidence="10">OS</strain>
    </source>
</reference>
<evidence type="ECO:0000256" key="3">
    <source>
        <dbReference type="ARBA" id="ARBA00022730"/>
    </source>
</evidence>
<evidence type="ECO:0000256" key="7">
    <source>
        <dbReference type="ARBA" id="ARBA00035136"/>
    </source>
</evidence>
<comment type="function">
    <text evidence="1 8">Binds directly to 16S ribosomal RNA.</text>
</comment>
<evidence type="ECO:0000256" key="5">
    <source>
        <dbReference type="ARBA" id="ARBA00022980"/>
    </source>
</evidence>
<dbReference type="GO" id="GO:0003735">
    <property type="term" value="F:structural constituent of ribosome"/>
    <property type="evidence" value="ECO:0007669"/>
    <property type="project" value="InterPro"/>
</dbReference>
<dbReference type="GO" id="GO:0005829">
    <property type="term" value="C:cytosol"/>
    <property type="evidence" value="ECO:0007669"/>
    <property type="project" value="TreeGrafter"/>
</dbReference>
<comment type="caution">
    <text evidence="10">The sequence shown here is derived from an EMBL/GenBank/DDBJ whole genome shotgun (WGS) entry which is preliminary data.</text>
</comment>